<organism evidence="1 2">
    <name type="scientific">Enterospora canceri</name>
    <dbReference type="NCBI Taxonomy" id="1081671"/>
    <lineage>
        <taxon>Eukaryota</taxon>
        <taxon>Fungi</taxon>
        <taxon>Fungi incertae sedis</taxon>
        <taxon>Microsporidia</taxon>
        <taxon>Enterocytozoonidae</taxon>
        <taxon>Enterospora</taxon>
    </lineage>
</organism>
<evidence type="ECO:0000313" key="1">
    <source>
        <dbReference type="EMBL" id="ORD93378.1"/>
    </source>
</evidence>
<dbReference type="Proteomes" id="UP000192639">
    <property type="component" value="Unassembled WGS sequence"/>
</dbReference>
<accession>A0A1Y1S4Q5</accession>
<dbReference type="AlphaFoldDB" id="A0A1Y1S4Q5"/>
<reference evidence="1 2" key="1">
    <citation type="journal article" date="2017" name="Environ. Microbiol.">
        <title>Decay of the glycolytic pathway and adaptation to intranuclear parasitism within Enterocytozoonidae microsporidia.</title>
        <authorList>
            <person name="Wiredu Boakye D."/>
            <person name="Jaroenlak P."/>
            <person name="Prachumwat A."/>
            <person name="Williams T.A."/>
            <person name="Bateman K.S."/>
            <person name="Itsathitphaisarn O."/>
            <person name="Sritunyalucksana K."/>
            <person name="Paszkiewicz K.H."/>
            <person name="Moore K.A."/>
            <person name="Stentiford G.D."/>
            <person name="Williams B.A."/>
        </authorList>
    </citation>
    <scope>NUCLEOTIDE SEQUENCE [LARGE SCALE GENOMIC DNA]</scope>
    <source>
        <strain evidence="1 2">GB1</strain>
    </source>
</reference>
<keyword evidence="2" id="KW-1185">Reference proteome</keyword>
<evidence type="ECO:0000313" key="2">
    <source>
        <dbReference type="Proteomes" id="UP000192639"/>
    </source>
</evidence>
<comment type="caution">
    <text evidence="1">The sequence shown here is derived from an EMBL/GenBank/DDBJ whole genome shotgun (WGS) entry which is preliminary data.</text>
</comment>
<gene>
    <name evidence="1" type="ORF">ECANGB1_2419</name>
</gene>
<proteinExistence type="predicted"/>
<protein>
    <submittedName>
        <fullName evidence="1">Uncharacterized protein</fullName>
    </submittedName>
</protein>
<dbReference type="EMBL" id="LWDP01000094">
    <property type="protein sequence ID" value="ORD93378.1"/>
    <property type="molecule type" value="Genomic_DNA"/>
</dbReference>
<sequence length="90" mass="10680">MILTHILQIFAWRLIKTVFDAFVKNCILHYIIVIIKNFNMKSIIDVVFQEYTQTRSYTKLNLTISVYNYSEKFHPKTYSKQLATNIIVST</sequence>
<name>A0A1Y1S4Q5_9MICR</name>
<dbReference type="VEuPathDB" id="MicrosporidiaDB:ECANGB1_2419"/>